<feature type="region of interest" description="Disordered" evidence="4">
    <location>
        <begin position="75"/>
        <end position="95"/>
    </location>
</feature>
<accession>A0ABT7JAY2</accession>
<dbReference type="InterPro" id="IPR036736">
    <property type="entry name" value="ACP-like_sf"/>
</dbReference>
<name>A0ABT7JAY2_9ACTN</name>
<dbReference type="PANTHER" id="PTHR45398:SF1">
    <property type="entry name" value="ENZYME, PUTATIVE (JCVI)-RELATED"/>
    <property type="match status" value="1"/>
</dbReference>
<dbReference type="NCBIfam" id="TIGR01720">
    <property type="entry name" value="NRPS-para261"/>
    <property type="match status" value="1"/>
</dbReference>
<feature type="domain" description="Carrier" evidence="5">
    <location>
        <begin position="1"/>
        <end position="74"/>
    </location>
</feature>
<dbReference type="Gene3D" id="1.10.1200.10">
    <property type="entry name" value="ACP-like"/>
    <property type="match status" value="1"/>
</dbReference>
<dbReference type="EMBL" id="JASJUS010000065">
    <property type="protein sequence ID" value="MDL2082024.1"/>
    <property type="molecule type" value="Genomic_DNA"/>
</dbReference>
<dbReference type="Proteomes" id="UP001241926">
    <property type="component" value="Unassembled WGS sequence"/>
</dbReference>
<dbReference type="Pfam" id="PF00668">
    <property type="entry name" value="Condensation"/>
    <property type="match status" value="1"/>
</dbReference>
<organism evidence="6 7">
    <name type="scientific">Streptomyces fuscus</name>
    <dbReference type="NCBI Taxonomy" id="3048495"/>
    <lineage>
        <taxon>Bacteria</taxon>
        <taxon>Bacillati</taxon>
        <taxon>Actinomycetota</taxon>
        <taxon>Actinomycetes</taxon>
        <taxon>Kitasatosporales</taxon>
        <taxon>Streptomycetaceae</taxon>
        <taxon>Streptomyces</taxon>
    </lineage>
</organism>
<dbReference type="SUPFAM" id="SSF47336">
    <property type="entry name" value="ACP-like"/>
    <property type="match status" value="1"/>
</dbReference>
<evidence type="ECO:0000313" key="7">
    <source>
        <dbReference type="Proteomes" id="UP001241926"/>
    </source>
</evidence>
<evidence type="ECO:0000259" key="5">
    <source>
        <dbReference type="PROSITE" id="PS50075"/>
    </source>
</evidence>
<dbReference type="PROSITE" id="PS50075">
    <property type="entry name" value="CARRIER"/>
    <property type="match status" value="1"/>
</dbReference>
<dbReference type="Pfam" id="PF00550">
    <property type="entry name" value="PP-binding"/>
    <property type="match status" value="1"/>
</dbReference>
<evidence type="ECO:0000256" key="3">
    <source>
        <dbReference type="ARBA" id="ARBA00022553"/>
    </source>
</evidence>
<protein>
    <submittedName>
        <fullName evidence="6">Condensation domain-containing protein</fullName>
    </submittedName>
</protein>
<proteinExistence type="predicted"/>
<dbReference type="PROSITE" id="PS00012">
    <property type="entry name" value="PHOSPHOPANTETHEINE"/>
    <property type="match status" value="1"/>
</dbReference>
<dbReference type="RefSeq" id="WP_285437173.1">
    <property type="nucleotide sequence ID" value="NZ_JASJUS010000065.1"/>
</dbReference>
<comment type="caution">
    <text evidence="6">The sequence shown here is derived from an EMBL/GenBank/DDBJ whole genome shotgun (WGS) entry which is preliminary data.</text>
</comment>
<dbReference type="InterPro" id="IPR001242">
    <property type="entry name" value="Condensation_dom"/>
</dbReference>
<dbReference type="InterPro" id="IPR006162">
    <property type="entry name" value="Ppantetheine_attach_site"/>
</dbReference>
<dbReference type="InterPro" id="IPR020806">
    <property type="entry name" value="PKS_PP-bd"/>
</dbReference>
<dbReference type="InterPro" id="IPR023213">
    <property type="entry name" value="CAT-like_dom_sf"/>
</dbReference>
<gene>
    <name evidence="6" type="ORF">QNN03_36925</name>
</gene>
<dbReference type="PANTHER" id="PTHR45398">
    <property type="match status" value="1"/>
</dbReference>
<evidence type="ECO:0000256" key="4">
    <source>
        <dbReference type="SAM" id="MobiDB-lite"/>
    </source>
</evidence>
<dbReference type="Gene3D" id="3.30.559.30">
    <property type="entry name" value="Nonribosomal peptide synthetase, condensation domain"/>
    <property type="match status" value="1"/>
</dbReference>
<comment type="cofactor">
    <cofactor evidence="1">
        <name>pantetheine 4'-phosphate</name>
        <dbReference type="ChEBI" id="CHEBI:47942"/>
    </cofactor>
</comment>
<dbReference type="InterPro" id="IPR009081">
    <property type="entry name" value="PP-bd_ACP"/>
</dbReference>
<keyword evidence="7" id="KW-1185">Reference proteome</keyword>
<dbReference type="SUPFAM" id="SSF52777">
    <property type="entry name" value="CoA-dependent acyltransferases"/>
    <property type="match status" value="2"/>
</dbReference>
<dbReference type="Gene3D" id="3.30.559.10">
    <property type="entry name" value="Chloramphenicol acetyltransferase-like domain"/>
    <property type="match status" value="1"/>
</dbReference>
<keyword evidence="3" id="KW-0597">Phosphoprotein</keyword>
<reference evidence="6 7" key="1">
    <citation type="submission" date="2023-05" db="EMBL/GenBank/DDBJ databases">
        <title>Streptomyces fuscus sp. nov., a brown-black pigment producing actinomyces isolated from dry sand of Sea duck farm.</title>
        <authorList>
            <person name="Xie J."/>
            <person name="Shen N."/>
        </authorList>
    </citation>
    <scope>NUCLEOTIDE SEQUENCE [LARGE SCALE GENOMIC DNA]</scope>
    <source>
        <strain evidence="6 7">GXMU-J15</strain>
    </source>
</reference>
<evidence type="ECO:0000256" key="1">
    <source>
        <dbReference type="ARBA" id="ARBA00001957"/>
    </source>
</evidence>
<dbReference type="SMART" id="SM00823">
    <property type="entry name" value="PKS_PP"/>
    <property type="match status" value="1"/>
</dbReference>
<evidence type="ECO:0000313" key="6">
    <source>
        <dbReference type="EMBL" id="MDL2082024.1"/>
    </source>
</evidence>
<keyword evidence="2" id="KW-0596">Phosphopantetheine</keyword>
<dbReference type="InterPro" id="IPR010060">
    <property type="entry name" value="NRPS_synth"/>
</dbReference>
<evidence type="ECO:0000256" key="2">
    <source>
        <dbReference type="ARBA" id="ARBA00022450"/>
    </source>
</evidence>
<sequence>MHTPVEELLCRLVADLVGRANVYVDDRFFDLGGDSITAMQLVSRAREAGLVITRRDVFRCQSVAELARVAREVAPSAGADAGPDGGGAGQAEDGVGSAPLTPVMHAFDVGGTGADSLQQSVVVRVPAGAALPQLTAVVQALLDHHDVLRARLAGSAEDRHLEIPEPGAVDAAACIERVAVSPDVASEGLTSAVSEGMRRAQGLLDSAAGVMLRAVWFDAGPGAPGRLLLVAHGLVVDSASWHVLLPDLTIAWDAVTQGRPVGLAPTGTSFRRWSQLLDEGAQNPARVKELPYWATVLQGSEPLLSSRELSAHGKAPGVAGTATWTLPTAETAPLMTSLPTLYSCGVDDVLLTGLALAFTRWRRARGLEEHQPLLMELEGHGRQEITAGVDVSRTVGRFTGVHPVRLDAGTDSLVSTALKKVKEQLRSVPDSGIGYGMLRHLNPHTAQRLEKLPQPQIAFYYVGRSTAPQDADWAMTAENTALQGAGDERLPLRHALRLTAAAQDQADGTQLTITCTWAGELLAEQDVRDLGDAWITALTTLAGHAEDPYAGGRTPSDLSLVSLDQSEIDDIAQQLSL</sequence>